<keyword evidence="3" id="KW-1185">Reference proteome</keyword>
<comment type="caution">
    <text evidence="2">The sequence shown here is derived from an EMBL/GenBank/DDBJ whole genome shotgun (WGS) entry which is preliminary data.</text>
</comment>
<evidence type="ECO:0000259" key="1">
    <source>
        <dbReference type="Pfam" id="PF09820"/>
    </source>
</evidence>
<accession>A0A8H6WGE9</accession>
<reference evidence="2" key="1">
    <citation type="submission" date="2020-05" db="EMBL/GenBank/DDBJ databases">
        <title>Mycena genomes resolve the evolution of fungal bioluminescence.</title>
        <authorList>
            <person name="Tsai I.J."/>
        </authorList>
    </citation>
    <scope>NUCLEOTIDE SEQUENCE</scope>
    <source>
        <strain evidence="2">110903Hualien_Pintung</strain>
    </source>
</reference>
<organism evidence="2 3">
    <name type="scientific">Mycena chlorophos</name>
    <name type="common">Agaric fungus</name>
    <name type="synonym">Agaricus chlorophos</name>
    <dbReference type="NCBI Taxonomy" id="658473"/>
    <lineage>
        <taxon>Eukaryota</taxon>
        <taxon>Fungi</taxon>
        <taxon>Dikarya</taxon>
        <taxon>Basidiomycota</taxon>
        <taxon>Agaricomycotina</taxon>
        <taxon>Agaricomycetes</taxon>
        <taxon>Agaricomycetidae</taxon>
        <taxon>Agaricales</taxon>
        <taxon>Marasmiineae</taxon>
        <taxon>Mycenaceae</taxon>
        <taxon>Mycena</taxon>
    </lineage>
</organism>
<name>A0A8H6WGE9_MYCCL</name>
<sequence>MAALLTLATNDFEPTDDDDYYVPGSPQSSTSDSDATLDFLLHVHGAVFARGGRVLRPPREDEDFDDIVNQIGVPLIFKRHALEQFARLVGCGFPLLLRRPEGWGLDLFVSMLSAAFDEDYNDANDPFVPLVLDQPSAILSERGLHAFFILELDFKQIAHGSDLATTLSHFVLARCRTMLERYEFGGCGPPTDSASEAIVLLALFLKNMYHIPSLFLVVKNFDSLIYNFNDGPAVLNAFVRHIEFECYAQSFAGVLFTSSVDNGTIFSPLDHLGNPKPLRSRLHSSVELRSTLDLTRHPAFQTAVGFTEQDVNDLDDAFKHLPSNGTSLIDMVKAARRSGRSCVFADPAWVDKRLPPIDPSGFSEAKVLPLPELDCSEGGDGVFPATLVWTVVEAKYGFPRRDTFSF</sequence>
<dbReference type="AlphaFoldDB" id="A0A8H6WGE9"/>
<dbReference type="OrthoDB" id="2997289at2759"/>
<dbReference type="Proteomes" id="UP000613580">
    <property type="component" value="Unassembled WGS sequence"/>
</dbReference>
<gene>
    <name evidence="2" type="ORF">HMN09_00407300</name>
</gene>
<evidence type="ECO:0000313" key="2">
    <source>
        <dbReference type="EMBL" id="KAF7316742.1"/>
    </source>
</evidence>
<feature type="domain" description="AAA-ATPase-like" evidence="1">
    <location>
        <begin position="88"/>
        <end position="187"/>
    </location>
</feature>
<evidence type="ECO:0000313" key="3">
    <source>
        <dbReference type="Proteomes" id="UP000613580"/>
    </source>
</evidence>
<dbReference type="EMBL" id="JACAZE010000005">
    <property type="protein sequence ID" value="KAF7316742.1"/>
    <property type="molecule type" value="Genomic_DNA"/>
</dbReference>
<dbReference type="InterPro" id="IPR018631">
    <property type="entry name" value="AAA-ATPase-like_dom"/>
</dbReference>
<proteinExistence type="predicted"/>
<protein>
    <submittedName>
        <fullName evidence="2">AAA-ATPase-like domain-containing protein</fullName>
    </submittedName>
</protein>
<dbReference type="Pfam" id="PF09820">
    <property type="entry name" value="AAA-ATPase_like"/>
    <property type="match status" value="1"/>
</dbReference>